<evidence type="ECO:0000259" key="2">
    <source>
        <dbReference type="Pfam" id="PF08401"/>
    </source>
</evidence>
<gene>
    <name evidence="4" type="ORF">EAI93_02130</name>
    <name evidence="3" type="ORF">ERS852456_02581</name>
</gene>
<dbReference type="GeneID" id="97329425"/>
<evidence type="ECO:0000313" key="3">
    <source>
        <dbReference type="EMBL" id="CUO44459.1"/>
    </source>
</evidence>
<dbReference type="GO" id="GO:0003697">
    <property type="term" value="F:single-stranded DNA binding"/>
    <property type="evidence" value="ECO:0007669"/>
    <property type="project" value="InterPro"/>
</dbReference>
<dbReference type="EMBL" id="RCYR01000001">
    <property type="protein sequence ID" value="RYS82512.1"/>
    <property type="molecule type" value="Genomic_DNA"/>
</dbReference>
<accession>A0A174F6V5</accession>
<proteinExistence type="predicted"/>
<name>A0A174F6V5_9FIRM</name>
<dbReference type="InterPro" id="IPR013610">
    <property type="entry name" value="ArdC_N"/>
</dbReference>
<evidence type="ECO:0000256" key="1">
    <source>
        <dbReference type="SAM" id="MobiDB-lite"/>
    </source>
</evidence>
<organism evidence="3 5">
    <name type="scientific">[Ruminococcus] torques</name>
    <dbReference type="NCBI Taxonomy" id="33039"/>
    <lineage>
        <taxon>Bacteria</taxon>
        <taxon>Bacillati</taxon>
        <taxon>Bacillota</taxon>
        <taxon>Clostridia</taxon>
        <taxon>Lachnospirales</taxon>
        <taxon>Lachnospiraceae</taxon>
        <taxon>Mediterraneibacter</taxon>
    </lineage>
</organism>
<dbReference type="Proteomes" id="UP000292665">
    <property type="component" value="Unassembled WGS sequence"/>
</dbReference>
<feature type="compositionally biased region" description="Basic and acidic residues" evidence="1">
    <location>
        <begin position="12"/>
        <end position="23"/>
    </location>
</feature>
<dbReference type="EMBL" id="CYZO01000050">
    <property type="protein sequence ID" value="CUO44459.1"/>
    <property type="molecule type" value="Genomic_DNA"/>
</dbReference>
<feature type="region of interest" description="Disordered" evidence="1">
    <location>
        <begin position="279"/>
        <end position="316"/>
    </location>
</feature>
<evidence type="ECO:0000313" key="5">
    <source>
        <dbReference type="Proteomes" id="UP000095787"/>
    </source>
</evidence>
<reference evidence="4 6" key="2">
    <citation type="journal article" date="2019" name="Science, e1252229">
        <title>Invertible promoters mediate bacterial phase variation, antibiotic resistance, and host adaptation in the gut.</title>
        <authorList>
            <person name="Jiang X."/>
            <person name="Hall A.B."/>
            <person name="Arthur T.D."/>
            <person name="Plichta D.R."/>
            <person name="Covington C.T."/>
            <person name="Poyet M."/>
            <person name="Crothers J."/>
            <person name="Moses P.L."/>
            <person name="Tolonen A.C."/>
            <person name="Vlamakis H."/>
            <person name="Alm E.J."/>
            <person name="Xavier R.J."/>
        </authorList>
    </citation>
    <scope>NUCLEOTIDE SEQUENCE [LARGE SCALE GENOMIC DNA]</scope>
    <source>
        <strain evidence="4">Aa_0143</strain>
        <strain evidence="6">aa_0143</strain>
    </source>
</reference>
<dbReference type="RefSeq" id="WP_004845295.1">
    <property type="nucleotide sequence ID" value="NZ_AP028249.1"/>
</dbReference>
<feature type="region of interest" description="Disordered" evidence="1">
    <location>
        <begin position="1"/>
        <end position="23"/>
    </location>
</feature>
<dbReference type="Proteomes" id="UP000095787">
    <property type="component" value="Unassembled WGS sequence"/>
</dbReference>
<dbReference type="AlphaFoldDB" id="A0A174F6V5"/>
<evidence type="ECO:0000313" key="4">
    <source>
        <dbReference type="EMBL" id="RYS82512.1"/>
    </source>
</evidence>
<sequence>MDLTNMIPGGAGEEKTPQQQLSKEEYAAMKKQQREEVWAEVDAQAQAVFQNGDSLKGFLDFMAQCNTQKTPNLLLIYGQNPEATVVKSYDYWKKEHRSPKSGVHGYTYMVSTEYEKDGEMRTGYAIGKGFDISQMSGKPLEERPQRSMEELIHAVLKDQPVRMQIADNLPEGIQAQYIPKQRTVYVRNGMDENTTFHAVNRELACAALDQHDGNYARKKVNAQAYCAAYVIGKRYGAEVSGFQFGKVAEMQANGQKDPQELRGFLNDVRQAAYTIRNHMERNFGEQEQTFSKDDFSFEEPPKQAPKKEKKEKQPER</sequence>
<protein>
    <recommendedName>
        <fullName evidence="2">N-terminal domain-containing protein</fullName>
    </recommendedName>
</protein>
<feature type="domain" description="N-terminal" evidence="2">
    <location>
        <begin position="31"/>
        <end position="121"/>
    </location>
</feature>
<evidence type="ECO:0000313" key="6">
    <source>
        <dbReference type="Proteomes" id="UP000292665"/>
    </source>
</evidence>
<dbReference type="Pfam" id="PF08401">
    <property type="entry name" value="ArdcN"/>
    <property type="match status" value="1"/>
</dbReference>
<reference evidence="3 5" key="1">
    <citation type="submission" date="2015-09" db="EMBL/GenBank/DDBJ databases">
        <authorList>
            <consortium name="Pathogen Informatics"/>
        </authorList>
    </citation>
    <scope>NUCLEOTIDE SEQUENCE [LARGE SCALE GENOMIC DNA]</scope>
    <source>
        <strain evidence="3 5">2789STDY5834841</strain>
    </source>
</reference>